<reference evidence="9 10" key="2">
    <citation type="journal article" date="2016" name="Environ. Microbiol. Rep.">
        <title>Metagenomic evidence for the presence of phototrophic Gemmatimonadetes bacteria in diverse environments.</title>
        <authorList>
            <person name="Zeng Y."/>
            <person name="Baumbach J."/>
            <person name="Barbosa E.G."/>
            <person name="Azevedo V."/>
            <person name="Zhang C."/>
            <person name="Koblizek M."/>
        </authorList>
    </citation>
    <scope>NUCLEOTIDE SEQUENCE [LARGE SCALE GENOMIC DNA]</scope>
    <source>
        <strain evidence="9 10">AP64</strain>
    </source>
</reference>
<keyword evidence="4 6" id="KW-0238">DNA-binding</keyword>
<evidence type="ECO:0000256" key="3">
    <source>
        <dbReference type="ARBA" id="ARBA00023082"/>
    </source>
</evidence>
<dbReference type="SUPFAM" id="SSF88659">
    <property type="entry name" value="Sigma3 and sigma4 domains of RNA polymerase sigma factors"/>
    <property type="match status" value="1"/>
</dbReference>
<dbReference type="eggNOG" id="COG1595">
    <property type="taxonomic scope" value="Bacteria"/>
</dbReference>
<proteinExistence type="inferred from homology"/>
<dbReference type="KEGG" id="gph:GEMMAAP_12320"/>
<dbReference type="InterPro" id="IPR013325">
    <property type="entry name" value="RNA_pol_sigma_r2"/>
</dbReference>
<evidence type="ECO:0000313" key="10">
    <source>
        <dbReference type="Proteomes" id="UP000076404"/>
    </source>
</evidence>
<dbReference type="InterPro" id="IPR014284">
    <property type="entry name" value="RNA_pol_sigma-70_dom"/>
</dbReference>
<dbReference type="InterPro" id="IPR000838">
    <property type="entry name" value="RNA_pol_sigma70_ECF_CS"/>
</dbReference>
<dbReference type="InterPro" id="IPR013249">
    <property type="entry name" value="RNA_pol_sigma70_r4_t2"/>
</dbReference>
<comment type="similarity">
    <text evidence="1 6">Belongs to the sigma-70 factor family. ECF subfamily.</text>
</comment>
<dbReference type="Gene3D" id="1.10.1740.10">
    <property type="match status" value="1"/>
</dbReference>
<dbReference type="EMBL" id="CP011454">
    <property type="protein sequence ID" value="AMW05374.1"/>
    <property type="molecule type" value="Genomic_DNA"/>
</dbReference>
<sequence length="200" mass="22921">MSIQDELGTLPDADVVRLAQQGRELAFRELVRRYERPVFSLVFRMVRDRETAEDLAQDAFIKVLNHIDKYSPEFKFSSWLFKIANNVAIDHLRRRRIETISMDGNPNATTAAEVEASTIELGTDQESALDELEAKELGSAIERAIASLRPEYRACIMLRHVEGRSYEEIAATLDLPLGTVKTYIHRARHELRKALEPLRQ</sequence>
<keyword evidence="5 6" id="KW-0804">Transcription</keyword>
<dbReference type="STRING" id="1379270.GEMMAAP_12320"/>
<evidence type="ECO:0000256" key="2">
    <source>
        <dbReference type="ARBA" id="ARBA00023015"/>
    </source>
</evidence>
<dbReference type="CDD" id="cd06171">
    <property type="entry name" value="Sigma70_r4"/>
    <property type="match status" value="1"/>
</dbReference>
<dbReference type="InterPro" id="IPR013324">
    <property type="entry name" value="RNA_pol_sigma_r3/r4-like"/>
</dbReference>
<feature type="domain" description="RNA polymerase sigma-70 region 2" evidence="7">
    <location>
        <begin position="30"/>
        <end position="96"/>
    </location>
</feature>
<dbReference type="GO" id="GO:0003677">
    <property type="term" value="F:DNA binding"/>
    <property type="evidence" value="ECO:0007669"/>
    <property type="project" value="UniProtKB-KW"/>
</dbReference>
<protein>
    <recommendedName>
        <fullName evidence="6">RNA polymerase sigma factor</fullName>
    </recommendedName>
</protein>
<dbReference type="SUPFAM" id="SSF88946">
    <property type="entry name" value="Sigma2 domain of RNA polymerase sigma factors"/>
    <property type="match status" value="1"/>
</dbReference>
<dbReference type="GO" id="GO:0006352">
    <property type="term" value="P:DNA-templated transcription initiation"/>
    <property type="evidence" value="ECO:0007669"/>
    <property type="project" value="InterPro"/>
</dbReference>
<dbReference type="InterPro" id="IPR007627">
    <property type="entry name" value="RNA_pol_sigma70_r2"/>
</dbReference>
<keyword evidence="2 6" id="KW-0805">Transcription regulation</keyword>
<dbReference type="InterPro" id="IPR039425">
    <property type="entry name" value="RNA_pol_sigma-70-like"/>
</dbReference>
<gene>
    <name evidence="9" type="ORF">GEMMAAP_12320</name>
</gene>
<dbReference type="Pfam" id="PF04542">
    <property type="entry name" value="Sigma70_r2"/>
    <property type="match status" value="1"/>
</dbReference>
<dbReference type="AlphaFoldDB" id="A0A143BLN9"/>
<dbReference type="PROSITE" id="PS01063">
    <property type="entry name" value="SIGMA70_ECF"/>
    <property type="match status" value="1"/>
</dbReference>
<organism evidence="9 10">
    <name type="scientific">Gemmatimonas phototrophica</name>
    <dbReference type="NCBI Taxonomy" id="1379270"/>
    <lineage>
        <taxon>Bacteria</taxon>
        <taxon>Pseudomonadati</taxon>
        <taxon>Gemmatimonadota</taxon>
        <taxon>Gemmatimonadia</taxon>
        <taxon>Gemmatimonadales</taxon>
        <taxon>Gemmatimonadaceae</taxon>
        <taxon>Gemmatimonas</taxon>
    </lineage>
</organism>
<dbReference type="PANTHER" id="PTHR43133:SF8">
    <property type="entry name" value="RNA POLYMERASE SIGMA FACTOR HI_1459-RELATED"/>
    <property type="match status" value="1"/>
</dbReference>
<dbReference type="Gene3D" id="1.10.10.10">
    <property type="entry name" value="Winged helix-like DNA-binding domain superfamily/Winged helix DNA-binding domain"/>
    <property type="match status" value="1"/>
</dbReference>
<dbReference type="GO" id="GO:0016987">
    <property type="term" value="F:sigma factor activity"/>
    <property type="evidence" value="ECO:0007669"/>
    <property type="project" value="UniProtKB-KW"/>
</dbReference>
<evidence type="ECO:0000256" key="1">
    <source>
        <dbReference type="ARBA" id="ARBA00010641"/>
    </source>
</evidence>
<feature type="domain" description="RNA polymerase sigma factor 70 region 4 type 2" evidence="8">
    <location>
        <begin position="140"/>
        <end position="189"/>
    </location>
</feature>
<dbReference type="NCBIfam" id="TIGR02937">
    <property type="entry name" value="sigma70-ECF"/>
    <property type="match status" value="1"/>
</dbReference>
<evidence type="ECO:0000313" key="9">
    <source>
        <dbReference type="EMBL" id="AMW05374.1"/>
    </source>
</evidence>
<name>A0A143BLN9_9BACT</name>
<dbReference type="Pfam" id="PF08281">
    <property type="entry name" value="Sigma70_r4_2"/>
    <property type="match status" value="1"/>
</dbReference>
<keyword evidence="10" id="KW-1185">Reference proteome</keyword>
<evidence type="ECO:0000256" key="4">
    <source>
        <dbReference type="ARBA" id="ARBA00023125"/>
    </source>
</evidence>
<accession>A0A143BLN9</accession>
<dbReference type="Proteomes" id="UP000076404">
    <property type="component" value="Chromosome"/>
</dbReference>
<keyword evidence="3 6" id="KW-0731">Sigma factor</keyword>
<evidence type="ECO:0000256" key="6">
    <source>
        <dbReference type="RuleBase" id="RU000716"/>
    </source>
</evidence>
<dbReference type="PANTHER" id="PTHR43133">
    <property type="entry name" value="RNA POLYMERASE ECF-TYPE SIGMA FACTO"/>
    <property type="match status" value="1"/>
</dbReference>
<dbReference type="InterPro" id="IPR036388">
    <property type="entry name" value="WH-like_DNA-bd_sf"/>
</dbReference>
<evidence type="ECO:0000256" key="5">
    <source>
        <dbReference type="ARBA" id="ARBA00023163"/>
    </source>
</evidence>
<reference evidence="9 10" key="1">
    <citation type="journal article" date="2014" name="Proc. Natl. Acad. Sci. U.S.A.">
        <title>Functional type 2 photosynthetic reaction centers found in the rare bacterial phylum Gemmatimonadetes.</title>
        <authorList>
            <person name="Zeng Y."/>
            <person name="Feng F."/>
            <person name="Medova H."/>
            <person name="Dean J."/>
            <person name="Koblizek M."/>
        </authorList>
    </citation>
    <scope>NUCLEOTIDE SEQUENCE [LARGE SCALE GENOMIC DNA]</scope>
    <source>
        <strain evidence="9 10">AP64</strain>
    </source>
</reference>
<dbReference type="OrthoDB" id="9782703at2"/>
<evidence type="ECO:0000259" key="7">
    <source>
        <dbReference type="Pfam" id="PF04542"/>
    </source>
</evidence>
<dbReference type="RefSeq" id="WP_053334069.1">
    <property type="nucleotide sequence ID" value="NZ_CP011454.1"/>
</dbReference>
<evidence type="ECO:0000259" key="8">
    <source>
        <dbReference type="Pfam" id="PF08281"/>
    </source>
</evidence>